<dbReference type="SMART" id="SM00209">
    <property type="entry name" value="TSP1"/>
    <property type="match status" value="2"/>
</dbReference>
<keyword evidence="3 7" id="KW-0378">Hydrolase</keyword>
<dbReference type="Gene3D" id="3.40.390.10">
    <property type="entry name" value="Collagenase (Catalytic Domain)"/>
    <property type="match status" value="1"/>
</dbReference>
<dbReference type="PROSITE" id="PS51257">
    <property type="entry name" value="PROKAR_LIPOPROTEIN"/>
    <property type="match status" value="1"/>
</dbReference>
<comment type="caution">
    <text evidence="7">Lacks conserved residue(s) required for the propagation of feature annotation.</text>
</comment>
<evidence type="ECO:0000256" key="5">
    <source>
        <dbReference type="ARBA" id="ARBA00023049"/>
    </source>
</evidence>
<dbReference type="InterPro" id="IPR024079">
    <property type="entry name" value="MetalloPept_cat_dom_sf"/>
</dbReference>
<feature type="signal peptide" evidence="8">
    <location>
        <begin position="1"/>
        <end position="26"/>
    </location>
</feature>
<dbReference type="PANTHER" id="PTHR10127:SF780">
    <property type="entry name" value="METALLOENDOPEPTIDASE"/>
    <property type="match status" value="1"/>
</dbReference>
<dbReference type="OrthoDB" id="291007at2759"/>
<keyword evidence="6" id="KW-0325">Glycoprotein</keyword>
<dbReference type="GO" id="GO:0006508">
    <property type="term" value="P:proteolysis"/>
    <property type="evidence" value="ECO:0007669"/>
    <property type="project" value="UniProtKB-KW"/>
</dbReference>
<dbReference type="PRINTS" id="PR00480">
    <property type="entry name" value="ASTACIN"/>
</dbReference>
<dbReference type="Gene3D" id="2.20.100.10">
    <property type="entry name" value="Thrombospondin type-1 (TSP1) repeat"/>
    <property type="match status" value="1"/>
</dbReference>
<comment type="cofactor">
    <cofactor evidence="7 8">
        <name>Zn(2+)</name>
        <dbReference type="ChEBI" id="CHEBI:29105"/>
    </cofactor>
    <text evidence="7 8">Binds 1 zinc ion per subunit.</text>
</comment>
<feature type="chain" id="PRO_5010755477" description="Metalloendopeptidase" evidence="8">
    <location>
        <begin position="27"/>
        <end position="520"/>
    </location>
</feature>
<dbReference type="EC" id="3.4.24.-" evidence="8"/>
<reference evidence="10" key="1">
    <citation type="submission" date="2017-05" db="UniProtKB">
        <authorList>
            <consortium name="EnsemblMetazoa"/>
        </authorList>
    </citation>
    <scope>IDENTIFICATION</scope>
</reference>
<evidence type="ECO:0000313" key="10">
    <source>
        <dbReference type="EnsemblMetazoa" id="Aqu2.1.10588_001"/>
    </source>
</evidence>
<dbReference type="SUPFAM" id="SSF55486">
    <property type="entry name" value="Metalloproteases ('zincins'), catalytic domain"/>
    <property type="match status" value="1"/>
</dbReference>
<dbReference type="InterPro" id="IPR001506">
    <property type="entry name" value="Peptidase_M12A"/>
</dbReference>
<keyword evidence="5 7" id="KW-0482">Metalloprotease</keyword>
<dbReference type="Pfam" id="PF00090">
    <property type="entry name" value="TSP_1"/>
    <property type="match status" value="2"/>
</dbReference>
<feature type="active site" evidence="7">
    <location>
        <position position="158"/>
    </location>
</feature>
<evidence type="ECO:0000259" key="9">
    <source>
        <dbReference type="PROSITE" id="PS51864"/>
    </source>
</evidence>
<organism evidence="10">
    <name type="scientific">Amphimedon queenslandica</name>
    <name type="common">Sponge</name>
    <dbReference type="NCBI Taxonomy" id="400682"/>
    <lineage>
        <taxon>Eukaryota</taxon>
        <taxon>Metazoa</taxon>
        <taxon>Porifera</taxon>
        <taxon>Demospongiae</taxon>
        <taxon>Heteroscleromorpha</taxon>
        <taxon>Haplosclerida</taxon>
        <taxon>Niphatidae</taxon>
        <taxon>Amphimedon</taxon>
    </lineage>
</organism>
<accession>A0A1X7T7V4</accession>
<dbReference type="GO" id="GO:0008270">
    <property type="term" value="F:zinc ion binding"/>
    <property type="evidence" value="ECO:0007669"/>
    <property type="project" value="UniProtKB-UniRule"/>
</dbReference>
<evidence type="ECO:0000256" key="3">
    <source>
        <dbReference type="ARBA" id="ARBA00022801"/>
    </source>
</evidence>
<dbReference type="PROSITE" id="PS51864">
    <property type="entry name" value="ASTACIN"/>
    <property type="match status" value="1"/>
</dbReference>
<protein>
    <recommendedName>
        <fullName evidence="8">Metalloendopeptidase</fullName>
        <ecNumber evidence="8">3.4.24.-</ecNumber>
    </recommendedName>
</protein>
<dbReference type="SUPFAM" id="SSF82895">
    <property type="entry name" value="TSP-1 type 1 repeat"/>
    <property type="match status" value="1"/>
</dbReference>
<dbReference type="SMART" id="SM00235">
    <property type="entry name" value="ZnMc"/>
    <property type="match status" value="1"/>
</dbReference>
<dbReference type="InterPro" id="IPR034035">
    <property type="entry name" value="Astacin-like_dom"/>
</dbReference>
<feature type="binding site" evidence="7">
    <location>
        <position position="161"/>
    </location>
    <ligand>
        <name>Zn(2+)</name>
        <dbReference type="ChEBI" id="CHEBI:29105"/>
        <note>catalytic</note>
    </ligand>
</feature>
<keyword evidence="8" id="KW-0732">Signal</keyword>
<dbReference type="AlphaFoldDB" id="A0A1X7T7V4"/>
<evidence type="ECO:0000256" key="2">
    <source>
        <dbReference type="ARBA" id="ARBA00022723"/>
    </source>
</evidence>
<sequence length="520" mass="57635">MIKVRKMAPEATLVVLLLATLACSDGAKIVQPDLLEGDIMLTYEQESLMETLTAIDSGRPGDPQPAVVTLKSRKWNDGIVPYVIDGSLGTDAVTAINEAIFDYENETCVKFIQRSINDTDYIKFSYGPGCSSFFGKIGGEQIIYLGPGCYSKGVVIHEIFHALGRWHEHSRTDRDLKVKVHLDNVMPGLERNFEKVNSFLSTNQGVPYDFDSVMHYGSNAFSKNGKQTITPIDKSIDLSRLGQRKGFSHNDILHVRALYCPGKAVWSSWGSWSVCSTTCQGGFQYRTRRCVNGTHRDCSSMGPSSENQLCNIGVNCSVMTVERWSECTKSCGGGVQFMIVSNRSMVWRPCNEQNCHNEPCLKGISHRGCYNLPSGSLLFLERSHQLLMDLPYNRTDPVTKCSQAARDRGYRHFAVALGLCYSAGFNDVDYYKTAGQSTLCENGVGNYFGAFAIDVYQISDESLYTESVSKINECGRDYCMSNDTYIRECSDSVASSGSQTKLQNGLIPLLLLLLSLASLY</sequence>
<name>A0A1X7T7V4_AMPQE</name>
<dbReference type="InterPro" id="IPR036383">
    <property type="entry name" value="TSP1_rpt_sf"/>
</dbReference>
<feature type="binding site" evidence="7">
    <location>
        <position position="157"/>
    </location>
    <ligand>
        <name>Zn(2+)</name>
        <dbReference type="ChEBI" id="CHEBI:29105"/>
        <note>catalytic</note>
    </ligand>
</feature>
<dbReference type="EnsemblMetazoa" id="Aqu2.1.10588_001">
    <property type="protein sequence ID" value="Aqu2.1.10588_001"/>
    <property type="gene ID" value="Aqu2.1.10588"/>
</dbReference>
<dbReference type="eggNOG" id="KOG3714">
    <property type="taxonomic scope" value="Eukaryota"/>
</dbReference>
<dbReference type="CDD" id="cd04280">
    <property type="entry name" value="ZnMc_astacin_like"/>
    <property type="match status" value="1"/>
</dbReference>
<dbReference type="InterPro" id="IPR000884">
    <property type="entry name" value="TSP1_rpt"/>
</dbReference>
<evidence type="ECO:0000256" key="1">
    <source>
        <dbReference type="ARBA" id="ARBA00022670"/>
    </source>
</evidence>
<dbReference type="PROSITE" id="PS50092">
    <property type="entry name" value="TSP1"/>
    <property type="match status" value="1"/>
</dbReference>
<proteinExistence type="predicted"/>
<dbReference type="PANTHER" id="PTHR10127">
    <property type="entry name" value="DISCOIDIN, CUB, EGF, LAMININ , AND ZINC METALLOPROTEASE DOMAIN CONTAINING"/>
    <property type="match status" value="1"/>
</dbReference>
<dbReference type="GO" id="GO:0004222">
    <property type="term" value="F:metalloendopeptidase activity"/>
    <property type="evidence" value="ECO:0007669"/>
    <property type="project" value="UniProtKB-UniRule"/>
</dbReference>
<feature type="domain" description="Peptidase M12A" evidence="9">
    <location>
        <begin position="66"/>
        <end position="261"/>
    </location>
</feature>
<keyword evidence="1 7" id="KW-0645">Protease</keyword>
<dbReference type="InterPro" id="IPR006026">
    <property type="entry name" value="Peptidase_Metallo"/>
</dbReference>
<dbReference type="InParanoid" id="A0A1X7T7V4"/>
<keyword evidence="4 7" id="KW-0862">Zinc</keyword>
<feature type="binding site" evidence="7">
    <location>
        <position position="167"/>
    </location>
    <ligand>
        <name>Zn(2+)</name>
        <dbReference type="ChEBI" id="CHEBI:29105"/>
        <note>catalytic</note>
    </ligand>
</feature>
<evidence type="ECO:0000256" key="4">
    <source>
        <dbReference type="ARBA" id="ARBA00022833"/>
    </source>
</evidence>
<evidence type="ECO:0000256" key="7">
    <source>
        <dbReference type="PROSITE-ProRule" id="PRU01211"/>
    </source>
</evidence>
<evidence type="ECO:0000256" key="6">
    <source>
        <dbReference type="ARBA" id="ARBA00023180"/>
    </source>
</evidence>
<evidence type="ECO:0000256" key="8">
    <source>
        <dbReference type="RuleBase" id="RU361183"/>
    </source>
</evidence>
<dbReference type="Pfam" id="PF01400">
    <property type="entry name" value="Astacin"/>
    <property type="match status" value="1"/>
</dbReference>
<keyword evidence="2 7" id="KW-0479">Metal-binding</keyword>